<dbReference type="PIRSF" id="PIRSF018266">
    <property type="entry name" value="FecR"/>
    <property type="match status" value="1"/>
</dbReference>
<dbReference type="EMBL" id="JBDKWZ010000013">
    <property type="protein sequence ID" value="MEN7550389.1"/>
    <property type="molecule type" value="Genomic_DNA"/>
</dbReference>
<dbReference type="PANTHER" id="PTHR30273:SF2">
    <property type="entry name" value="PROTEIN FECR"/>
    <property type="match status" value="1"/>
</dbReference>
<accession>A0AAW9SBR6</accession>
<dbReference type="RefSeq" id="WP_346823170.1">
    <property type="nucleotide sequence ID" value="NZ_JBDKWZ010000013.1"/>
</dbReference>
<evidence type="ECO:0000313" key="5">
    <source>
        <dbReference type="Proteomes" id="UP001403385"/>
    </source>
</evidence>
<dbReference type="Pfam" id="PF16344">
    <property type="entry name" value="FecR_C"/>
    <property type="match status" value="1"/>
</dbReference>
<dbReference type="GO" id="GO:0016989">
    <property type="term" value="F:sigma factor antagonist activity"/>
    <property type="evidence" value="ECO:0007669"/>
    <property type="project" value="TreeGrafter"/>
</dbReference>
<keyword evidence="5" id="KW-1185">Reference proteome</keyword>
<dbReference type="Proteomes" id="UP001403385">
    <property type="component" value="Unassembled WGS sequence"/>
</dbReference>
<feature type="domain" description="Protein FecR C-terminal" evidence="3">
    <location>
        <begin position="287"/>
        <end position="353"/>
    </location>
</feature>
<dbReference type="PANTHER" id="PTHR30273">
    <property type="entry name" value="PERIPLASMIC SIGNAL SENSOR AND SIGMA FACTOR ACTIVATOR FECR-RELATED"/>
    <property type="match status" value="1"/>
</dbReference>
<dbReference type="Gene3D" id="2.60.120.1440">
    <property type="match status" value="1"/>
</dbReference>
<feature type="domain" description="FecR protein" evidence="2">
    <location>
        <begin position="128"/>
        <end position="225"/>
    </location>
</feature>
<sequence length="363" mass="41453">MKNLLAYEVEDFLNHEGFRQWVLSDYTVNDANWQTWLKAHPEKAKTVEDAALLLNSIEFKTKLLPHNIVEAEWRKVHSTINQVPPEKALPYKNRFLSVFNRKIAAGITGLLLMGSLLFYFLYTQQFHTVSTHFGHKKEVRLPDGSVVVLNANSELKYVKNWKEAGDREVWLTGEAYFKVTPTPAIGRPKFTVHTEALNVEVLGTQFNVQSRTHKTRVVLTSGKIKIRFKDSNQIEVQEKQAPVRTRFQHTDTLVVLPGELIESSDRKDSYIKKATNPELYSSWQNDYLVFENTPLLELSTIINDTYGLHVSVAPEIAQRKLTGKVPSDNVKILLDAISVIFDLQVSVNRKTNTINISETKSSM</sequence>
<keyword evidence="1" id="KW-1133">Transmembrane helix</keyword>
<dbReference type="InterPro" id="IPR032508">
    <property type="entry name" value="FecR_C"/>
</dbReference>
<evidence type="ECO:0000256" key="1">
    <source>
        <dbReference type="SAM" id="Phobius"/>
    </source>
</evidence>
<evidence type="ECO:0000313" key="4">
    <source>
        <dbReference type="EMBL" id="MEN7550389.1"/>
    </source>
</evidence>
<comment type="caution">
    <text evidence="4">The sequence shown here is derived from an EMBL/GenBank/DDBJ whole genome shotgun (WGS) entry which is preliminary data.</text>
</comment>
<gene>
    <name evidence="4" type="ORF">AAG747_20895</name>
</gene>
<dbReference type="AlphaFoldDB" id="A0AAW9SBR6"/>
<evidence type="ECO:0000259" key="3">
    <source>
        <dbReference type="Pfam" id="PF16344"/>
    </source>
</evidence>
<organism evidence="4 5">
    <name type="scientific">Rapidithrix thailandica</name>
    <dbReference type="NCBI Taxonomy" id="413964"/>
    <lineage>
        <taxon>Bacteria</taxon>
        <taxon>Pseudomonadati</taxon>
        <taxon>Bacteroidota</taxon>
        <taxon>Cytophagia</taxon>
        <taxon>Cytophagales</taxon>
        <taxon>Flammeovirgaceae</taxon>
        <taxon>Rapidithrix</taxon>
    </lineage>
</organism>
<keyword evidence="1" id="KW-0812">Transmembrane</keyword>
<evidence type="ECO:0000259" key="2">
    <source>
        <dbReference type="Pfam" id="PF04773"/>
    </source>
</evidence>
<dbReference type="InterPro" id="IPR006860">
    <property type="entry name" value="FecR"/>
</dbReference>
<feature type="transmembrane region" description="Helical" evidence="1">
    <location>
        <begin position="103"/>
        <end position="122"/>
    </location>
</feature>
<name>A0AAW9SBR6_9BACT</name>
<keyword evidence="1" id="KW-0472">Membrane</keyword>
<proteinExistence type="predicted"/>
<dbReference type="InterPro" id="IPR012373">
    <property type="entry name" value="Ferrdict_sens_TM"/>
</dbReference>
<protein>
    <submittedName>
        <fullName evidence="4">FecR domain-containing protein</fullName>
    </submittedName>
</protein>
<dbReference type="Pfam" id="PF04773">
    <property type="entry name" value="FecR"/>
    <property type="match status" value="1"/>
</dbReference>
<reference evidence="4 5" key="1">
    <citation type="submission" date="2024-04" db="EMBL/GenBank/DDBJ databases">
        <title>Novel genus in family Flammeovirgaceae.</title>
        <authorList>
            <person name="Nguyen T.H."/>
            <person name="Vuong T.Q."/>
            <person name="Le H."/>
            <person name="Kim S.-G."/>
        </authorList>
    </citation>
    <scope>NUCLEOTIDE SEQUENCE [LARGE SCALE GENOMIC DNA]</scope>
    <source>
        <strain evidence="4 5">JCM 23209</strain>
    </source>
</reference>
<dbReference type="Gene3D" id="3.55.50.30">
    <property type="match status" value="1"/>
</dbReference>